<dbReference type="Pfam" id="PF13353">
    <property type="entry name" value="Fer4_12"/>
    <property type="match status" value="1"/>
</dbReference>
<dbReference type="GO" id="GO:0046872">
    <property type="term" value="F:metal ion binding"/>
    <property type="evidence" value="ECO:0007669"/>
    <property type="project" value="UniProtKB-KW"/>
</dbReference>
<keyword evidence="8 13" id="KW-0560">Oxidoreductase</keyword>
<comment type="similarity">
    <text evidence="3">Belongs to the organic radical-activating enzymes family.</text>
</comment>
<keyword evidence="9" id="KW-0408">Iron</keyword>
<evidence type="ECO:0000256" key="1">
    <source>
        <dbReference type="ARBA" id="ARBA00001966"/>
    </source>
</evidence>
<dbReference type="InterPro" id="IPR058240">
    <property type="entry name" value="rSAM_sf"/>
</dbReference>
<keyword evidence="6" id="KW-0949">S-adenosyl-L-methionine</keyword>
<evidence type="ECO:0000256" key="10">
    <source>
        <dbReference type="ARBA" id="ARBA00023014"/>
    </source>
</evidence>
<evidence type="ECO:0000256" key="7">
    <source>
        <dbReference type="ARBA" id="ARBA00022723"/>
    </source>
</evidence>
<organism evidence="13">
    <name type="scientific">hydrothermal vent metagenome</name>
    <dbReference type="NCBI Taxonomy" id="652676"/>
    <lineage>
        <taxon>unclassified sequences</taxon>
        <taxon>metagenomes</taxon>
        <taxon>ecological metagenomes</taxon>
    </lineage>
</organism>
<evidence type="ECO:0000256" key="3">
    <source>
        <dbReference type="ARBA" id="ARBA00009777"/>
    </source>
</evidence>
<dbReference type="GO" id="GO:0051539">
    <property type="term" value="F:4 iron, 4 sulfur cluster binding"/>
    <property type="evidence" value="ECO:0007669"/>
    <property type="project" value="UniProtKB-KW"/>
</dbReference>
<evidence type="ECO:0000256" key="11">
    <source>
        <dbReference type="ARBA" id="ARBA00033436"/>
    </source>
</evidence>
<dbReference type="PANTHER" id="PTHR30352">
    <property type="entry name" value="PYRUVATE FORMATE-LYASE-ACTIVATING ENZYME"/>
    <property type="match status" value="1"/>
</dbReference>
<comment type="catalytic activity">
    <reaction evidence="12">
        <text>glycyl-[protein] + reduced [flavodoxin] + S-adenosyl-L-methionine = glycin-2-yl radical-[protein] + semiquinone [flavodoxin] + 5'-deoxyadenosine + L-methionine + H(+)</text>
        <dbReference type="Rhea" id="RHEA:61976"/>
        <dbReference type="Rhea" id="RHEA-COMP:10622"/>
        <dbReference type="Rhea" id="RHEA-COMP:14480"/>
        <dbReference type="Rhea" id="RHEA-COMP:15993"/>
        <dbReference type="Rhea" id="RHEA-COMP:15994"/>
        <dbReference type="ChEBI" id="CHEBI:15378"/>
        <dbReference type="ChEBI" id="CHEBI:17319"/>
        <dbReference type="ChEBI" id="CHEBI:29947"/>
        <dbReference type="ChEBI" id="CHEBI:32722"/>
        <dbReference type="ChEBI" id="CHEBI:57618"/>
        <dbReference type="ChEBI" id="CHEBI:57844"/>
        <dbReference type="ChEBI" id="CHEBI:59789"/>
        <dbReference type="ChEBI" id="CHEBI:140311"/>
    </reaction>
</comment>
<dbReference type="PIRSF" id="PIRSF000368">
    <property type="entry name" value="NrdG"/>
    <property type="match status" value="1"/>
</dbReference>
<evidence type="ECO:0000256" key="12">
    <source>
        <dbReference type="ARBA" id="ARBA00047365"/>
    </source>
</evidence>
<dbReference type="SUPFAM" id="SSF102114">
    <property type="entry name" value="Radical SAM enzymes"/>
    <property type="match status" value="1"/>
</dbReference>
<dbReference type="EMBL" id="UOEA01000029">
    <property type="protein sequence ID" value="VAV82834.1"/>
    <property type="molecule type" value="Genomic_DNA"/>
</dbReference>
<dbReference type="AlphaFoldDB" id="A0A3B0QM40"/>
<dbReference type="SFLD" id="SFLDG01063">
    <property type="entry name" value="activating_enzymes__group_1"/>
    <property type="match status" value="1"/>
</dbReference>
<protein>
    <recommendedName>
        <fullName evidence="4">Anaerobic ribonucleoside-triphosphate reductase-activating protein</fullName>
    </recommendedName>
    <alternativeName>
        <fullName evidence="11">Class III anaerobic ribonucleotide reductase small component</fullName>
    </alternativeName>
</protein>
<dbReference type="SFLD" id="SFLDG01066">
    <property type="entry name" value="organic_radical-activating_enz"/>
    <property type="match status" value="1"/>
</dbReference>
<evidence type="ECO:0000256" key="6">
    <source>
        <dbReference type="ARBA" id="ARBA00022691"/>
    </source>
</evidence>
<keyword evidence="10" id="KW-0411">Iron-sulfur</keyword>
<dbReference type="GO" id="GO:0004748">
    <property type="term" value="F:ribonucleoside-diphosphate reductase activity, thioredoxin disulfide as acceptor"/>
    <property type="evidence" value="ECO:0007669"/>
    <property type="project" value="TreeGrafter"/>
</dbReference>
<dbReference type="PROSITE" id="PS01087">
    <property type="entry name" value="RADICAL_ACTIVATING"/>
    <property type="match status" value="1"/>
</dbReference>
<evidence type="ECO:0000256" key="4">
    <source>
        <dbReference type="ARBA" id="ARBA00014281"/>
    </source>
</evidence>
<evidence type="ECO:0000256" key="8">
    <source>
        <dbReference type="ARBA" id="ARBA00023002"/>
    </source>
</evidence>
<gene>
    <name evidence="13" type="ORF">MNBD_DELTA01-813</name>
</gene>
<proteinExistence type="inferred from homology"/>
<dbReference type="SFLD" id="SFLDF00299">
    <property type="entry name" value="anaerobic_ribonucleoside-triph"/>
    <property type="match status" value="1"/>
</dbReference>
<name>A0A3B0QM40_9ZZZZ</name>
<keyword evidence="7" id="KW-0479">Metal-binding</keyword>
<dbReference type="CDD" id="cd01335">
    <property type="entry name" value="Radical_SAM"/>
    <property type="match status" value="1"/>
</dbReference>
<dbReference type="PANTHER" id="PTHR30352:SF2">
    <property type="entry name" value="ANAEROBIC RIBONUCLEOSIDE-TRIPHOSPHATE REDUCTASE-ACTIVATING PROTEIN"/>
    <property type="match status" value="1"/>
</dbReference>
<dbReference type="InterPro" id="IPR034457">
    <property type="entry name" value="Organic_radical-activating"/>
</dbReference>
<dbReference type="SFLD" id="SFLDS00029">
    <property type="entry name" value="Radical_SAM"/>
    <property type="match status" value="1"/>
</dbReference>
<evidence type="ECO:0000313" key="13">
    <source>
        <dbReference type="EMBL" id="VAV82834.1"/>
    </source>
</evidence>
<evidence type="ECO:0000256" key="9">
    <source>
        <dbReference type="ARBA" id="ARBA00023004"/>
    </source>
</evidence>
<sequence>MINIHSVLPRSEINGPGARMVVFFQGCNRGCPGCFNPQTHSQNPNKAMTVAEIFSGYFKEPQPGSGGAVEGLTISGGEPFLQPEGLHELLKAAKVEYGLTTVVYTGYLKDELLGKDGMEEIFSYIDVLIDGPFKDEYKESSLLARGSTNQTFHMLSNRYKEEDFLMKGKIEIIISKDGTITRTGFSCAD</sequence>
<dbReference type="InterPro" id="IPR001989">
    <property type="entry name" value="Radical_activat_CS"/>
</dbReference>
<dbReference type="GO" id="GO:0043365">
    <property type="term" value="F:[formate-C-acetyltransferase]-activating enzyme activity"/>
    <property type="evidence" value="ECO:0007669"/>
    <property type="project" value="InterPro"/>
</dbReference>
<evidence type="ECO:0000256" key="5">
    <source>
        <dbReference type="ARBA" id="ARBA00022485"/>
    </source>
</evidence>
<keyword evidence="5" id="KW-0004">4Fe-4S</keyword>
<comment type="function">
    <text evidence="2">Activation of anaerobic ribonucleoside-triphosphate reductase under anaerobic conditions by generation of an organic free radical, using S-adenosylmethionine and reduced flavodoxin as cosubstrates to produce 5'-deoxy-adenosine.</text>
</comment>
<evidence type="ECO:0000256" key="2">
    <source>
        <dbReference type="ARBA" id="ARBA00003852"/>
    </source>
</evidence>
<reference evidence="13" key="1">
    <citation type="submission" date="2018-06" db="EMBL/GenBank/DDBJ databases">
        <authorList>
            <person name="Zhirakovskaya E."/>
        </authorList>
    </citation>
    <scope>NUCLEOTIDE SEQUENCE</scope>
</reference>
<comment type="cofactor">
    <cofactor evidence="1">
        <name>[4Fe-4S] cluster</name>
        <dbReference type="ChEBI" id="CHEBI:49883"/>
    </cofactor>
</comment>
<dbReference type="InterPro" id="IPR013785">
    <property type="entry name" value="Aldolase_TIM"/>
</dbReference>
<dbReference type="InterPro" id="IPR012837">
    <property type="entry name" value="NrdG"/>
</dbReference>
<dbReference type="InterPro" id="IPR007197">
    <property type="entry name" value="rSAM"/>
</dbReference>
<accession>A0A3B0QM40</accession>
<dbReference type="Gene3D" id="3.20.20.70">
    <property type="entry name" value="Aldolase class I"/>
    <property type="match status" value="1"/>
</dbReference>